<dbReference type="InterPro" id="IPR051830">
    <property type="entry name" value="NOTCH_homolog"/>
</dbReference>
<keyword evidence="3" id="KW-0472">Membrane</keyword>
<reference evidence="6" key="1">
    <citation type="submission" date="2016-11" db="UniProtKB">
        <authorList>
            <consortium name="WormBaseParasite"/>
        </authorList>
    </citation>
    <scope>IDENTIFICATION</scope>
</reference>
<dbReference type="PROSITE" id="PS50026">
    <property type="entry name" value="EGF_3"/>
    <property type="match status" value="1"/>
</dbReference>
<dbReference type="PANTHER" id="PTHR24033:SF224">
    <property type="entry name" value="C-TYPE LECTIN"/>
    <property type="match status" value="1"/>
</dbReference>
<protein>
    <submittedName>
        <fullName evidence="6">EGF-like domain-containing protein</fullName>
    </submittedName>
</protein>
<feature type="compositionally biased region" description="Basic and acidic residues" evidence="2">
    <location>
        <begin position="460"/>
        <end position="469"/>
    </location>
</feature>
<keyword evidence="1" id="KW-1015">Disulfide bond</keyword>
<dbReference type="InterPro" id="IPR000742">
    <property type="entry name" value="EGF"/>
</dbReference>
<sequence length="490" mass="52631">MPEATGSTPEAPTPMPEATGSTPEAPTPMPEATGSTPEATTMKPEVTLSTREATGSSPDPTATPSVPEASPTSQESTTLSASMTSEAATSTSMISQRMTESTTTVQATTSITKSASVPTTTVTTSTTTAPAFCLPSSCRFGGRCVNGFCRCRPFRGGWRCEKRRTKVNCRNRMPREIFRDIYRDLLAEITLLFWRIVMEFLLISFRMSASAPFREADFNLQLRGFEKGSVVVRYTLQFDMPDSGQPPMTLDAIKSAIDSGIAAYSSTNSSNLTMEANTTVTAYNYCADSTTPAACSQFANCTLDPSISSYSCSCFTGFRDDDSSAPGTTCTEVCTSSTAYCSGNGICRTNRDARVSCECFSGYSGDSCQTAGLSPTLLAIAIVVPILFVIIVVLIALIVWMHRRQTRFKKAMHQLQTGGAGGGEDREDGGGQGQEEDNWLRSPFAQLPWDKMPRANLSTEHPKARRLAEEDSAAESGGVEGQAYSPSQLF</sequence>
<dbReference type="PROSITE" id="PS01186">
    <property type="entry name" value="EGF_2"/>
    <property type="match status" value="1"/>
</dbReference>
<dbReference type="Gene3D" id="2.90.20.10">
    <property type="entry name" value="Plasmodium vivax P25 domain"/>
    <property type="match status" value="1"/>
</dbReference>
<dbReference type="PROSITE" id="PS00022">
    <property type="entry name" value="EGF_1"/>
    <property type="match status" value="1"/>
</dbReference>
<feature type="disulfide bond" evidence="1">
    <location>
        <begin position="359"/>
        <end position="368"/>
    </location>
</feature>
<dbReference type="AlphaFoldDB" id="A0A1I8HLK8"/>
<dbReference type="Proteomes" id="UP000095280">
    <property type="component" value="Unplaced"/>
</dbReference>
<dbReference type="WBParaSite" id="maker-uti_cns_0006889-snap-gene-0.10-mRNA-1">
    <property type="protein sequence ID" value="maker-uti_cns_0006889-snap-gene-0.10-mRNA-1"/>
    <property type="gene ID" value="maker-uti_cns_0006889-snap-gene-0.10"/>
</dbReference>
<dbReference type="PANTHER" id="PTHR24033">
    <property type="entry name" value="EGF-LIKE DOMAIN-CONTAINING PROTEIN"/>
    <property type="match status" value="1"/>
</dbReference>
<feature type="compositionally biased region" description="Low complexity" evidence="2">
    <location>
        <begin position="75"/>
        <end position="109"/>
    </location>
</feature>
<feature type="transmembrane region" description="Helical" evidence="3">
    <location>
        <begin position="377"/>
        <end position="400"/>
    </location>
</feature>
<proteinExistence type="predicted"/>
<feature type="domain" description="EGF-like" evidence="4">
    <location>
        <begin position="331"/>
        <end position="369"/>
    </location>
</feature>
<dbReference type="SMART" id="SM00181">
    <property type="entry name" value="EGF"/>
    <property type="match status" value="3"/>
</dbReference>
<feature type="region of interest" description="Disordered" evidence="2">
    <location>
        <begin position="414"/>
        <end position="490"/>
    </location>
</feature>
<name>A0A1I8HLK8_9PLAT</name>
<feature type="region of interest" description="Disordered" evidence="2">
    <location>
        <begin position="1"/>
        <end position="109"/>
    </location>
</feature>
<evidence type="ECO:0000256" key="3">
    <source>
        <dbReference type="SAM" id="Phobius"/>
    </source>
</evidence>
<keyword evidence="3" id="KW-1133">Transmembrane helix</keyword>
<comment type="caution">
    <text evidence="1">Lacks conserved residue(s) required for the propagation of feature annotation.</text>
</comment>
<keyword evidence="3" id="KW-0812">Transmembrane</keyword>
<evidence type="ECO:0000256" key="2">
    <source>
        <dbReference type="SAM" id="MobiDB-lite"/>
    </source>
</evidence>
<evidence type="ECO:0000259" key="4">
    <source>
        <dbReference type="PROSITE" id="PS50026"/>
    </source>
</evidence>
<evidence type="ECO:0000313" key="6">
    <source>
        <dbReference type="WBParaSite" id="maker-uti_cns_0006889-snap-gene-0.10-mRNA-1"/>
    </source>
</evidence>
<feature type="compositionally biased region" description="Polar residues" evidence="2">
    <location>
        <begin position="47"/>
        <end position="74"/>
    </location>
</feature>
<keyword evidence="1" id="KW-0245">EGF-like domain</keyword>
<organism evidence="5 6">
    <name type="scientific">Macrostomum lignano</name>
    <dbReference type="NCBI Taxonomy" id="282301"/>
    <lineage>
        <taxon>Eukaryota</taxon>
        <taxon>Metazoa</taxon>
        <taxon>Spiralia</taxon>
        <taxon>Lophotrochozoa</taxon>
        <taxon>Platyhelminthes</taxon>
        <taxon>Rhabditophora</taxon>
        <taxon>Macrostomorpha</taxon>
        <taxon>Macrostomida</taxon>
        <taxon>Macrostomidae</taxon>
        <taxon>Macrostomum</taxon>
    </lineage>
</organism>
<evidence type="ECO:0000313" key="5">
    <source>
        <dbReference type="Proteomes" id="UP000095280"/>
    </source>
</evidence>
<evidence type="ECO:0000256" key="1">
    <source>
        <dbReference type="PROSITE-ProRule" id="PRU00076"/>
    </source>
</evidence>
<keyword evidence="5" id="KW-1185">Reference proteome</keyword>
<accession>A0A1I8HLK8</accession>